<protein>
    <recommendedName>
        <fullName evidence="3">Non-LTR retroelement reverse transcriptase</fullName>
    </recommendedName>
</protein>
<reference evidence="1 2" key="1">
    <citation type="submission" date="2020-09" db="EMBL/GenBank/DDBJ databases">
        <title>De no assembly of potato wild relative species, Solanum commersonii.</title>
        <authorList>
            <person name="Cho K."/>
        </authorList>
    </citation>
    <scope>NUCLEOTIDE SEQUENCE [LARGE SCALE GENOMIC DNA]</scope>
    <source>
        <strain evidence="1">LZ3.2</strain>
        <tissue evidence="1">Leaf</tissue>
    </source>
</reference>
<sequence>MYQLENNISCPWMVGGDFNVVMNGEEMIQGLPVQPQEVEDFVFCINSCKLEQISFKGRPFTRCNGRAGEDCIFESMDRMFVNQQLQAQFGYMEVEDLVRTRSDHALMLCSFDTQAQSFNKPFRFQKIWTEHVDFLEVVRQIWLVEEGPNPFITFKNKPKIIKSVLTKWSRGNKNDNWIEDEEQIVTEALEKQEDNDLLSKMPTMEEVKEVKSWDIVGVDILRLVCCFFQGPTLPKSITHSHLVLLPKKDLVQTYSNLRPIGLSNFVNKVFSRVIHGRVEKVLPNLISSNHSGFVQVEVSMRMCYSRDSHKYQKERKAY</sequence>
<dbReference type="PANTHER" id="PTHR33710">
    <property type="entry name" value="BNAC02G09200D PROTEIN"/>
    <property type="match status" value="1"/>
</dbReference>
<dbReference type="SUPFAM" id="SSF56219">
    <property type="entry name" value="DNase I-like"/>
    <property type="match status" value="1"/>
</dbReference>
<dbReference type="Gene3D" id="3.60.10.10">
    <property type="entry name" value="Endonuclease/exonuclease/phosphatase"/>
    <property type="match status" value="1"/>
</dbReference>
<comment type="caution">
    <text evidence="1">The sequence shown here is derived from an EMBL/GenBank/DDBJ whole genome shotgun (WGS) entry which is preliminary data.</text>
</comment>
<dbReference type="EMBL" id="JACXVP010000008">
    <property type="protein sequence ID" value="KAG5590152.1"/>
    <property type="molecule type" value="Genomic_DNA"/>
</dbReference>
<proteinExistence type="predicted"/>
<evidence type="ECO:0000313" key="1">
    <source>
        <dbReference type="EMBL" id="KAG5590152.1"/>
    </source>
</evidence>
<keyword evidence="2" id="KW-1185">Reference proteome</keyword>
<dbReference type="PANTHER" id="PTHR33710:SF79">
    <property type="entry name" value="OS06G0205337 PROTEIN"/>
    <property type="match status" value="1"/>
</dbReference>
<name>A0A9J5XSM8_SOLCO</name>
<gene>
    <name evidence="1" type="ORF">H5410_040666</name>
</gene>
<dbReference type="AlphaFoldDB" id="A0A9J5XSM8"/>
<dbReference type="Proteomes" id="UP000824120">
    <property type="component" value="Chromosome 8"/>
</dbReference>
<accession>A0A9J5XSM8</accession>
<dbReference type="InterPro" id="IPR036691">
    <property type="entry name" value="Endo/exonu/phosph_ase_sf"/>
</dbReference>
<organism evidence="1 2">
    <name type="scientific">Solanum commersonii</name>
    <name type="common">Commerson's wild potato</name>
    <name type="synonym">Commerson's nightshade</name>
    <dbReference type="NCBI Taxonomy" id="4109"/>
    <lineage>
        <taxon>Eukaryota</taxon>
        <taxon>Viridiplantae</taxon>
        <taxon>Streptophyta</taxon>
        <taxon>Embryophyta</taxon>
        <taxon>Tracheophyta</taxon>
        <taxon>Spermatophyta</taxon>
        <taxon>Magnoliopsida</taxon>
        <taxon>eudicotyledons</taxon>
        <taxon>Gunneridae</taxon>
        <taxon>Pentapetalae</taxon>
        <taxon>asterids</taxon>
        <taxon>lamiids</taxon>
        <taxon>Solanales</taxon>
        <taxon>Solanaceae</taxon>
        <taxon>Solanoideae</taxon>
        <taxon>Solaneae</taxon>
        <taxon>Solanum</taxon>
    </lineage>
</organism>
<evidence type="ECO:0008006" key="3">
    <source>
        <dbReference type="Google" id="ProtNLM"/>
    </source>
</evidence>
<dbReference type="OrthoDB" id="1085116at2759"/>
<evidence type="ECO:0000313" key="2">
    <source>
        <dbReference type="Proteomes" id="UP000824120"/>
    </source>
</evidence>